<evidence type="ECO:0000313" key="2">
    <source>
        <dbReference type="EMBL" id="MFH6982912.1"/>
    </source>
</evidence>
<dbReference type="InterPro" id="IPR029062">
    <property type="entry name" value="Class_I_gatase-like"/>
</dbReference>
<reference evidence="2 3" key="1">
    <citation type="journal article" date="2013" name="Int. J. Syst. Evol. Microbiol.">
        <title>Marinoscillum luteum sp. nov., isolated from marine sediment.</title>
        <authorList>
            <person name="Cha I.T."/>
            <person name="Park S.J."/>
            <person name="Kim S.J."/>
            <person name="Kim J.G."/>
            <person name="Jung M.Y."/>
            <person name="Shin K.S."/>
            <person name="Kwon K.K."/>
            <person name="Yang S.H."/>
            <person name="Seo Y.S."/>
            <person name="Rhee S.K."/>
        </authorList>
    </citation>
    <scope>NUCLEOTIDE SEQUENCE [LARGE SCALE GENOMIC DNA]</scope>
    <source>
        <strain evidence="2 3">KCTC 23939</strain>
    </source>
</reference>
<dbReference type="Gene3D" id="3.40.50.880">
    <property type="match status" value="1"/>
</dbReference>
<proteinExistence type="predicted"/>
<dbReference type="EMBL" id="JBIPKE010000013">
    <property type="protein sequence ID" value="MFH6982912.1"/>
    <property type="molecule type" value="Genomic_DNA"/>
</dbReference>
<dbReference type="PANTHER" id="PTHR40469:SF2">
    <property type="entry name" value="GALACTOSE-BINDING DOMAIN-LIKE SUPERFAMILY PROTEIN"/>
    <property type="match status" value="1"/>
</dbReference>
<sequence length="256" mass="29950">MQRKITIIFVLFSMVSLTSFGQQFKVLLFTKVAGYHHEAVNEGVDAIRWLAERNDFALDWHQDASRVFNDKALAEYDVVIFLMTTEDILNDEQQEAFKRFIQSGKGFVGIHTASDTEYDWPWYNQLIGRMFYIHPHRQTAAIRVEDRNFPGMQLMPDMRWWTDEWYEFGEEKVDNLNYLITVDESTYDVKAKWGEKEAKGMNGFHPVAWYHNFDGGRAFYTAMGHMAETYSDAIFLEHIYGGIFWAATGKGVMKKQ</sequence>
<evidence type="ECO:0000259" key="1">
    <source>
        <dbReference type="Pfam" id="PF06283"/>
    </source>
</evidence>
<gene>
    <name evidence="2" type="ORF">ACHKAR_05660</name>
</gene>
<evidence type="ECO:0000313" key="3">
    <source>
        <dbReference type="Proteomes" id="UP001610063"/>
    </source>
</evidence>
<dbReference type="Pfam" id="PF06283">
    <property type="entry name" value="ThuA"/>
    <property type="match status" value="1"/>
</dbReference>
<dbReference type="RefSeq" id="WP_395416536.1">
    <property type="nucleotide sequence ID" value="NZ_JBIPKE010000013.1"/>
</dbReference>
<dbReference type="InterPro" id="IPR029010">
    <property type="entry name" value="ThuA-like"/>
</dbReference>
<feature type="domain" description="ThuA-like" evidence="1">
    <location>
        <begin position="25"/>
        <end position="246"/>
    </location>
</feature>
<keyword evidence="3" id="KW-1185">Reference proteome</keyword>
<protein>
    <submittedName>
        <fullName evidence="2">ThuA domain-containing protein</fullName>
    </submittedName>
</protein>
<dbReference type="Proteomes" id="UP001610063">
    <property type="component" value="Unassembled WGS sequence"/>
</dbReference>
<dbReference type="PANTHER" id="PTHR40469">
    <property type="entry name" value="SECRETED GLYCOSYL HYDROLASE"/>
    <property type="match status" value="1"/>
</dbReference>
<accession>A0ABW7N656</accession>
<organism evidence="2 3">
    <name type="scientific">Marinoscillum luteum</name>
    <dbReference type="NCBI Taxonomy" id="861051"/>
    <lineage>
        <taxon>Bacteria</taxon>
        <taxon>Pseudomonadati</taxon>
        <taxon>Bacteroidota</taxon>
        <taxon>Cytophagia</taxon>
        <taxon>Cytophagales</taxon>
        <taxon>Reichenbachiellaceae</taxon>
        <taxon>Marinoscillum</taxon>
    </lineage>
</organism>
<name>A0ABW7N656_9BACT</name>
<comment type="caution">
    <text evidence="2">The sequence shown here is derived from an EMBL/GenBank/DDBJ whole genome shotgun (WGS) entry which is preliminary data.</text>
</comment>
<dbReference type="SUPFAM" id="SSF52317">
    <property type="entry name" value="Class I glutamine amidotransferase-like"/>
    <property type="match status" value="1"/>
</dbReference>